<comment type="pathway">
    <text evidence="4 16">Cofactor biosynthesis; coenzyme A biosynthesis; CoA from (R)-pantothenate: step 1/5.</text>
</comment>
<keyword evidence="7 16" id="KW-0963">Cytoplasm</keyword>
<feature type="binding site" evidence="16">
    <location>
        <begin position="107"/>
        <end position="110"/>
    </location>
    <ligand>
        <name>substrate</name>
    </ligand>
</feature>
<comment type="function">
    <text evidence="16">Catalyzes the phosphorylation of pantothenate (Pan), the first step in CoA biosynthesis.</text>
</comment>
<comment type="catalytic activity">
    <reaction evidence="1 16">
        <text>(R)-pantothenate + ATP = (R)-4'-phosphopantothenate + ADP + H(+)</text>
        <dbReference type="Rhea" id="RHEA:16373"/>
        <dbReference type="ChEBI" id="CHEBI:10986"/>
        <dbReference type="ChEBI" id="CHEBI:15378"/>
        <dbReference type="ChEBI" id="CHEBI:29032"/>
        <dbReference type="ChEBI" id="CHEBI:30616"/>
        <dbReference type="ChEBI" id="CHEBI:456216"/>
        <dbReference type="EC" id="2.7.1.33"/>
    </reaction>
</comment>
<evidence type="ECO:0000256" key="4">
    <source>
        <dbReference type="ARBA" id="ARBA00005225"/>
    </source>
</evidence>
<dbReference type="AlphaFoldDB" id="A0A0H3XKD0"/>
<evidence type="ECO:0000256" key="14">
    <source>
        <dbReference type="ARBA" id="ARBA00038036"/>
    </source>
</evidence>
<evidence type="ECO:0000256" key="9">
    <source>
        <dbReference type="ARBA" id="ARBA00022741"/>
    </source>
</evidence>
<evidence type="ECO:0000256" key="13">
    <source>
        <dbReference type="ARBA" id="ARBA00022993"/>
    </source>
</evidence>
<dbReference type="GO" id="GO:0005524">
    <property type="term" value="F:ATP binding"/>
    <property type="evidence" value="ECO:0007669"/>
    <property type="project" value="UniProtKB-UniRule"/>
</dbReference>
<dbReference type="KEGG" id="seri:SERIO_v1c07940"/>
<feature type="active site" description="Proton acceptor" evidence="16">
    <location>
        <position position="109"/>
    </location>
</feature>
<evidence type="ECO:0000256" key="15">
    <source>
        <dbReference type="ARBA" id="ARBA00040883"/>
    </source>
</evidence>
<name>A0A0H3XKD0_9MOLU</name>
<dbReference type="STRING" id="315358.SERIO_v1c07940"/>
<keyword evidence="13 16" id="KW-0173">Coenzyme A biosynthesis</keyword>
<organism evidence="17 18">
    <name type="scientific">Spiroplasma eriocheiris</name>
    <dbReference type="NCBI Taxonomy" id="315358"/>
    <lineage>
        <taxon>Bacteria</taxon>
        <taxon>Bacillati</taxon>
        <taxon>Mycoplasmatota</taxon>
        <taxon>Mollicutes</taxon>
        <taxon>Entomoplasmatales</taxon>
        <taxon>Spiroplasmataceae</taxon>
        <taxon>Spiroplasma</taxon>
    </lineage>
</organism>
<dbReference type="InterPro" id="IPR043129">
    <property type="entry name" value="ATPase_NBD"/>
</dbReference>
<dbReference type="GO" id="GO:0005737">
    <property type="term" value="C:cytoplasm"/>
    <property type="evidence" value="ECO:0007669"/>
    <property type="project" value="UniProtKB-SubCell"/>
</dbReference>
<dbReference type="RefSeq" id="WP_047791565.1">
    <property type="nucleotide sequence ID" value="NZ_CP011856.1"/>
</dbReference>
<keyword evidence="8 16" id="KW-0808">Transferase</keyword>
<evidence type="ECO:0000256" key="5">
    <source>
        <dbReference type="ARBA" id="ARBA00011738"/>
    </source>
</evidence>
<feature type="binding site" evidence="16">
    <location>
        <begin position="6"/>
        <end position="13"/>
    </location>
    <ligand>
        <name>ATP</name>
        <dbReference type="ChEBI" id="CHEBI:30616"/>
    </ligand>
</feature>
<dbReference type="SUPFAM" id="SSF53067">
    <property type="entry name" value="Actin-like ATPase domain"/>
    <property type="match status" value="2"/>
</dbReference>
<feature type="binding site" evidence="16">
    <location>
        <position position="133"/>
    </location>
    <ligand>
        <name>ATP</name>
        <dbReference type="ChEBI" id="CHEBI:30616"/>
    </ligand>
</feature>
<feature type="binding site" evidence="16">
    <location>
        <position position="184"/>
    </location>
    <ligand>
        <name>substrate</name>
    </ligand>
</feature>
<comment type="cofactor">
    <cofactor evidence="2">
        <name>K(+)</name>
        <dbReference type="ChEBI" id="CHEBI:29103"/>
    </cofactor>
</comment>
<dbReference type="Proteomes" id="UP000035661">
    <property type="component" value="Chromosome"/>
</dbReference>
<protein>
    <recommendedName>
        <fullName evidence="15 16">Type III pantothenate kinase</fullName>
        <ecNumber evidence="6 16">2.7.1.33</ecNumber>
    </recommendedName>
    <alternativeName>
        <fullName evidence="16">PanK-III</fullName>
    </alternativeName>
    <alternativeName>
        <fullName evidence="16">Pantothenic acid kinase</fullName>
    </alternativeName>
</protein>
<dbReference type="EMBL" id="CP011856">
    <property type="protein sequence ID" value="AKM54356.1"/>
    <property type="molecule type" value="Genomic_DNA"/>
</dbReference>
<evidence type="ECO:0000256" key="11">
    <source>
        <dbReference type="ARBA" id="ARBA00022840"/>
    </source>
</evidence>
<evidence type="ECO:0000256" key="10">
    <source>
        <dbReference type="ARBA" id="ARBA00022777"/>
    </source>
</evidence>
<comment type="subcellular location">
    <subcellularLocation>
        <location evidence="3 16">Cytoplasm</location>
    </subcellularLocation>
</comment>
<dbReference type="CDD" id="cd24015">
    <property type="entry name" value="ASKHA_NBD_PanK-III"/>
    <property type="match status" value="1"/>
</dbReference>
<dbReference type="NCBIfam" id="TIGR00671">
    <property type="entry name" value="baf"/>
    <property type="match status" value="1"/>
</dbReference>
<keyword evidence="11 16" id="KW-0067">ATP-binding</keyword>
<evidence type="ECO:0000256" key="6">
    <source>
        <dbReference type="ARBA" id="ARBA00012102"/>
    </source>
</evidence>
<evidence type="ECO:0000313" key="18">
    <source>
        <dbReference type="Proteomes" id="UP000035661"/>
    </source>
</evidence>
<dbReference type="UniPathway" id="UPA00241">
    <property type="reaction ID" value="UER00352"/>
</dbReference>
<evidence type="ECO:0000313" key="17">
    <source>
        <dbReference type="EMBL" id="AKM54356.1"/>
    </source>
</evidence>
<evidence type="ECO:0000256" key="8">
    <source>
        <dbReference type="ARBA" id="ARBA00022679"/>
    </source>
</evidence>
<evidence type="ECO:0000256" key="12">
    <source>
        <dbReference type="ARBA" id="ARBA00022958"/>
    </source>
</evidence>
<sequence length="255" mass="28647">MYLLIDIGNTAIKFANYDGQEINHFLTLPSQNLIIEKHLLQKINAAFNRIGITWTMIKLICLSSVRPMWDGVIRDLASNHHLAFYQLKKNLVLDDFTINVPNPRNLGADLLAAAYASYHEFNKNDSVVINMGTATTITMVKNHQFEGTVIMPGLATASEALFSRAQLLQQFEISYEDAYIGKNTKQAINIGLVKGHGLAIRALVDEIVVHLKNPIIVITGGNSYHFEQLLSNYLFDKLLLFKGLVYALHHNNLIK</sequence>
<keyword evidence="18" id="KW-1185">Reference proteome</keyword>
<keyword evidence="9 16" id="KW-0547">Nucleotide-binding</keyword>
<dbReference type="PATRIC" id="fig|743698.3.peg.799"/>
<dbReference type="Gene3D" id="3.30.420.40">
    <property type="match status" value="2"/>
</dbReference>
<dbReference type="Pfam" id="PF03309">
    <property type="entry name" value="Pan_kinase"/>
    <property type="match status" value="1"/>
</dbReference>
<reference evidence="18" key="2">
    <citation type="submission" date="2015-06" db="EMBL/GenBank/DDBJ databases">
        <title>Complete genome sequence of Spiroplasma eriocheiris TDA-040725-5 (DSM 21848).</title>
        <authorList>
            <person name="Lo W.-S."/>
            <person name="Kuo C.-H."/>
        </authorList>
    </citation>
    <scope>NUCLEOTIDE SEQUENCE [LARGE SCALE GENOMIC DNA]</scope>
    <source>
        <strain evidence="18">TDA-040725-5</strain>
    </source>
</reference>
<comment type="cofactor">
    <cofactor evidence="16">
        <name>NH4(+)</name>
        <dbReference type="ChEBI" id="CHEBI:28938"/>
    </cofactor>
    <cofactor evidence="16">
        <name>K(+)</name>
        <dbReference type="ChEBI" id="CHEBI:29103"/>
    </cofactor>
    <text evidence="16">A monovalent cation. Ammonium or potassium.</text>
</comment>
<dbReference type="InterPro" id="IPR004619">
    <property type="entry name" value="Type_III_PanK"/>
</dbReference>
<dbReference type="PANTHER" id="PTHR34265:SF1">
    <property type="entry name" value="TYPE III PANTOTHENATE KINASE"/>
    <property type="match status" value="1"/>
</dbReference>
<keyword evidence="10 16" id="KW-0418">Kinase</keyword>
<evidence type="ECO:0000256" key="3">
    <source>
        <dbReference type="ARBA" id="ARBA00004496"/>
    </source>
</evidence>
<accession>A0A0H3XKD0</accession>
<gene>
    <name evidence="16" type="primary">coaX</name>
    <name evidence="17" type="ORF">SERIO_v1c07940</name>
</gene>
<dbReference type="HAMAP" id="MF_01274">
    <property type="entry name" value="Pantothen_kinase_3"/>
    <property type="match status" value="1"/>
</dbReference>
<dbReference type="GO" id="GO:0015937">
    <property type="term" value="P:coenzyme A biosynthetic process"/>
    <property type="evidence" value="ECO:0007669"/>
    <property type="project" value="UniProtKB-UniRule"/>
</dbReference>
<comment type="caution">
    <text evidence="16">Lacks conserved residue(s) required for the propagation of feature annotation.</text>
</comment>
<evidence type="ECO:0000256" key="7">
    <source>
        <dbReference type="ARBA" id="ARBA00022490"/>
    </source>
</evidence>
<comment type="subunit">
    <text evidence="5 16">Homodimer.</text>
</comment>
<proteinExistence type="inferred from homology"/>
<dbReference type="EC" id="2.7.1.33" evidence="6 16"/>
<evidence type="ECO:0000256" key="16">
    <source>
        <dbReference type="HAMAP-Rule" id="MF_01274"/>
    </source>
</evidence>
<dbReference type="GO" id="GO:0004594">
    <property type="term" value="F:pantothenate kinase activity"/>
    <property type="evidence" value="ECO:0007669"/>
    <property type="project" value="UniProtKB-UniRule"/>
</dbReference>
<evidence type="ECO:0000256" key="1">
    <source>
        <dbReference type="ARBA" id="ARBA00001206"/>
    </source>
</evidence>
<comment type="similarity">
    <text evidence="14 16">Belongs to the type III pantothenate kinase family.</text>
</comment>
<evidence type="ECO:0000256" key="2">
    <source>
        <dbReference type="ARBA" id="ARBA00001958"/>
    </source>
</evidence>
<keyword evidence="12 16" id="KW-0630">Potassium</keyword>
<dbReference type="PANTHER" id="PTHR34265">
    <property type="entry name" value="TYPE III PANTOTHENATE KINASE"/>
    <property type="match status" value="1"/>
</dbReference>
<reference evidence="17 18" key="1">
    <citation type="journal article" date="2015" name="Genome Biol. Evol.">
        <title>Found and Lost: The Fates of Horizontally Acquired Genes in Arthropod-Symbiotic Spiroplasma.</title>
        <authorList>
            <person name="Lo W.S."/>
            <person name="Gasparich G.E."/>
            <person name="Kuo C.H."/>
        </authorList>
    </citation>
    <scope>NUCLEOTIDE SEQUENCE [LARGE SCALE GENOMIC DNA]</scope>
    <source>
        <strain evidence="18">TDA-040725-5</strain>
    </source>
</reference>